<dbReference type="InterPro" id="IPR000515">
    <property type="entry name" value="MetI-like"/>
</dbReference>
<evidence type="ECO:0000313" key="10">
    <source>
        <dbReference type="EMBL" id="MTV48858.1"/>
    </source>
</evidence>
<dbReference type="FunFam" id="1.10.3720.10:FF:000033">
    <property type="entry name" value="Polar amino acid ABC transporter permease"/>
    <property type="match status" value="1"/>
</dbReference>
<dbReference type="InterPro" id="IPR043429">
    <property type="entry name" value="ArtM/GltK/GlnP/TcyL/YhdX-like"/>
</dbReference>
<dbReference type="Proteomes" id="UP000430670">
    <property type="component" value="Unassembled WGS sequence"/>
</dbReference>
<evidence type="ECO:0000313" key="11">
    <source>
        <dbReference type="Proteomes" id="UP000430670"/>
    </source>
</evidence>
<gene>
    <name evidence="10" type="ORF">GJ688_07670</name>
</gene>
<dbReference type="NCBIfam" id="TIGR01726">
    <property type="entry name" value="HEQRo_perm_3TM"/>
    <property type="match status" value="1"/>
</dbReference>
<dbReference type="InterPro" id="IPR035906">
    <property type="entry name" value="MetI-like_sf"/>
</dbReference>
<dbReference type="GO" id="GO:0022857">
    <property type="term" value="F:transmembrane transporter activity"/>
    <property type="evidence" value="ECO:0007669"/>
    <property type="project" value="InterPro"/>
</dbReference>
<comment type="caution">
    <text evidence="10">The sequence shown here is derived from an EMBL/GenBank/DDBJ whole genome shotgun (WGS) entry which is preliminary data.</text>
</comment>
<dbReference type="GO" id="GO:0043190">
    <property type="term" value="C:ATP-binding cassette (ABC) transporter complex"/>
    <property type="evidence" value="ECO:0007669"/>
    <property type="project" value="InterPro"/>
</dbReference>
<keyword evidence="11" id="KW-1185">Reference proteome</keyword>
<dbReference type="PROSITE" id="PS50928">
    <property type="entry name" value="ABC_TM1"/>
    <property type="match status" value="1"/>
</dbReference>
<dbReference type="AlphaFoldDB" id="A0A6I3SJ13"/>
<keyword evidence="6 8" id="KW-1133">Transmembrane helix</keyword>
<feature type="transmembrane region" description="Helical" evidence="8">
    <location>
        <begin position="182"/>
        <end position="209"/>
    </location>
</feature>
<evidence type="ECO:0000256" key="1">
    <source>
        <dbReference type="ARBA" id="ARBA00004651"/>
    </source>
</evidence>
<keyword evidence="2 8" id="KW-0813">Transport</keyword>
<evidence type="ECO:0000256" key="8">
    <source>
        <dbReference type="RuleBase" id="RU363032"/>
    </source>
</evidence>
<dbReference type="GO" id="GO:0006865">
    <property type="term" value="P:amino acid transport"/>
    <property type="evidence" value="ECO:0007669"/>
    <property type="project" value="UniProtKB-KW"/>
</dbReference>
<sequence length="217" mass="23642">MGNWNDVLSYSGKYLSGLGITLEVSLYALLLSLAIGVVIAIFRVTSSKLLNAFGAAYVEFFQNTPLIIQVFFFYYGSPAMGLNISGLACGTLGLAVYTGAYMGEVFRAGIQAVPKGQMEAARSSGMNYLQAMGYVILPQAVKIILPPLTNQMVNMVKNSAILSTIAVTDLMYQTYLISSDTFIVFEVFIFAALLYLTITVPLSTFANLLERRLQRSS</sequence>
<comment type="subcellular location">
    <subcellularLocation>
        <location evidence="1 8">Cell membrane</location>
        <topology evidence="1 8">Multi-pass membrane protein</topology>
    </subcellularLocation>
</comment>
<feature type="transmembrane region" description="Helical" evidence="8">
    <location>
        <begin position="20"/>
        <end position="42"/>
    </location>
</feature>
<reference evidence="10 11" key="1">
    <citation type="submission" date="2019-11" db="EMBL/GenBank/DDBJ databases">
        <title>Whole-genome sequence of a the green, strictly anaerobic photosynthetic bacterium Heliobacillus mobilis DSM 6151.</title>
        <authorList>
            <person name="Kyndt J.A."/>
            <person name="Meyer T.E."/>
        </authorList>
    </citation>
    <scope>NUCLEOTIDE SEQUENCE [LARGE SCALE GENOMIC DNA]</scope>
    <source>
        <strain evidence="10 11">DSM 6151</strain>
    </source>
</reference>
<evidence type="ECO:0000256" key="5">
    <source>
        <dbReference type="ARBA" id="ARBA00022970"/>
    </source>
</evidence>
<keyword evidence="7 8" id="KW-0472">Membrane</keyword>
<dbReference type="InterPro" id="IPR010065">
    <property type="entry name" value="AA_ABC_transptr_permease_3TM"/>
</dbReference>
<dbReference type="Gene3D" id="1.10.3720.10">
    <property type="entry name" value="MetI-like"/>
    <property type="match status" value="1"/>
</dbReference>
<dbReference type="Pfam" id="PF00528">
    <property type="entry name" value="BPD_transp_1"/>
    <property type="match status" value="1"/>
</dbReference>
<evidence type="ECO:0000256" key="6">
    <source>
        <dbReference type="ARBA" id="ARBA00022989"/>
    </source>
</evidence>
<protein>
    <submittedName>
        <fullName evidence="10">ABC transporter permease subunit</fullName>
    </submittedName>
</protein>
<feature type="transmembrane region" description="Helical" evidence="8">
    <location>
        <begin position="54"/>
        <end position="76"/>
    </location>
</feature>
<dbReference type="PANTHER" id="PTHR30614:SF7">
    <property type="entry name" value="GLUTAMINE ABC TRANSPORTER PERMEASE PROTEIN GLNM-RELATED"/>
    <property type="match status" value="1"/>
</dbReference>
<dbReference type="PANTHER" id="PTHR30614">
    <property type="entry name" value="MEMBRANE COMPONENT OF AMINO ACID ABC TRANSPORTER"/>
    <property type="match status" value="1"/>
</dbReference>
<accession>A0A6I3SJ13</accession>
<dbReference type="CDD" id="cd06261">
    <property type="entry name" value="TM_PBP2"/>
    <property type="match status" value="1"/>
</dbReference>
<evidence type="ECO:0000256" key="7">
    <source>
        <dbReference type="ARBA" id="ARBA00023136"/>
    </source>
</evidence>
<keyword evidence="3" id="KW-1003">Cell membrane</keyword>
<name>A0A6I3SJ13_HELMO</name>
<evidence type="ECO:0000256" key="3">
    <source>
        <dbReference type="ARBA" id="ARBA00022475"/>
    </source>
</evidence>
<dbReference type="SUPFAM" id="SSF161098">
    <property type="entry name" value="MetI-like"/>
    <property type="match status" value="1"/>
</dbReference>
<comment type="similarity">
    <text evidence="8">Belongs to the binding-protein-dependent transport system permease family.</text>
</comment>
<evidence type="ECO:0000256" key="4">
    <source>
        <dbReference type="ARBA" id="ARBA00022692"/>
    </source>
</evidence>
<evidence type="ECO:0000256" key="2">
    <source>
        <dbReference type="ARBA" id="ARBA00022448"/>
    </source>
</evidence>
<proteinExistence type="inferred from homology"/>
<feature type="transmembrane region" description="Helical" evidence="8">
    <location>
        <begin position="82"/>
        <end position="106"/>
    </location>
</feature>
<dbReference type="OrthoDB" id="9787841at2"/>
<organism evidence="10 11">
    <name type="scientific">Heliobacterium mobile</name>
    <name type="common">Heliobacillus mobilis</name>
    <dbReference type="NCBI Taxonomy" id="28064"/>
    <lineage>
        <taxon>Bacteria</taxon>
        <taxon>Bacillati</taxon>
        <taxon>Bacillota</taxon>
        <taxon>Clostridia</taxon>
        <taxon>Eubacteriales</taxon>
        <taxon>Heliobacteriaceae</taxon>
        <taxon>Heliobacterium</taxon>
    </lineage>
</organism>
<keyword evidence="5" id="KW-0029">Amino-acid transport</keyword>
<evidence type="ECO:0000259" key="9">
    <source>
        <dbReference type="PROSITE" id="PS50928"/>
    </source>
</evidence>
<feature type="domain" description="ABC transmembrane type-1" evidence="9">
    <location>
        <begin position="18"/>
        <end position="206"/>
    </location>
</feature>
<keyword evidence="4 8" id="KW-0812">Transmembrane</keyword>
<dbReference type="RefSeq" id="WP_155475965.1">
    <property type="nucleotide sequence ID" value="NZ_WNKU01000007.1"/>
</dbReference>
<dbReference type="EMBL" id="WNKU01000007">
    <property type="protein sequence ID" value="MTV48858.1"/>
    <property type="molecule type" value="Genomic_DNA"/>
</dbReference>